<dbReference type="Gene3D" id="3.40.50.2000">
    <property type="entry name" value="Glycogen Phosphorylase B"/>
    <property type="match status" value="1"/>
</dbReference>
<name>X1Q2K2_9ZZZZ</name>
<gene>
    <name evidence="1" type="ORF">S06H3_47047</name>
</gene>
<sequence>MQKLPFLEKYFKYYLLLYPKAMESLNLSGYDVILSSSSAFAKGVRAEKGALHICYCYTPTRFIWDYEKYVEKEKLLKLVVKVLQLAIKRLRKWDLETISRIDWFITISNNIKDKIKKFYNRDSVVIYPPVYISMFDI</sequence>
<dbReference type="AlphaFoldDB" id="X1Q2K2"/>
<dbReference type="EMBL" id="BARV01029512">
    <property type="protein sequence ID" value="GAI45320.1"/>
    <property type="molecule type" value="Genomic_DNA"/>
</dbReference>
<proteinExistence type="predicted"/>
<evidence type="ECO:0008006" key="2">
    <source>
        <dbReference type="Google" id="ProtNLM"/>
    </source>
</evidence>
<accession>X1Q2K2</accession>
<organism evidence="1">
    <name type="scientific">marine sediment metagenome</name>
    <dbReference type="NCBI Taxonomy" id="412755"/>
    <lineage>
        <taxon>unclassified sequences</taxon>
        <taxon>metagenomes</taxon>
        <taxon>ecological metagenomes</taxon>
    </lineage>
</organism>
<reference evidence="1" key="1">
    <citation type="journal article" date="2014" name="Front. Microbiol.">
        <title>High frequency of phylogenetically diverse reductive dehalogenase-homologous genes in deep subseafloor sedimentary metagenomes.</title>
        <authorList>
            <person name="Kawai M."/>
            <person name="Futagami T."/>
            <person name="Toyoda A."/>
            <person name="Takaki Y."/>
            <person name="Nishi S."/>
            <person name="Hori S."/>
            <person name="Arai W."/>
            <person name="Tsubouchi T."/>
            <person name="Morono Y."/>
            <person name="Uchiyama I."/>
            <person name="Ito T."/>
            <person name="Fujiyama A."/>
            <person name="Inagaki F."/>
            <person name="Takami H."/>
        </authorList>
    </citation>
    <scope>NUCLEOTIDE SEQUENCE</scope>
    <source>
        <strain evidence="1">Expedition CK06-06</strain>
    </source>
</reference>
<protein>
    <recommendedName>
        <fullName evidence="2">Glycosyltransferase subfamily 4-like N-terminal domain-containing protein</fullName>
    </recommendedName>
</protein>
<dbReference type="SUPFAM" id="SSF53756">
    <property type="entry name" value="UDP-Glycosyltransferase/glycogen phosphorylase"/>
    <property type="match status" value="1"/>
</dbReference>
<evidence type="ECO:0000313" key="1">
    <source>
        <dbReference type="EMBL" id="GAI45320.1"/>
    </source>
</evidence>
<comment type="caution">
    <text evidence="1">The sequence shown here is derived from an EMBL/GenBank/DDBJ whole genome shotgun (WGS) entry which is preliminary data.</text>
</comment>